<gene>
    <name evidence="1" type="ORF">NCTC13337_02723</name>
</gene>
<dbReference type="OrthoDB" id="64529at2"/>
<evidence type="ECO:0000313" key="2">
    <source>
        <dbReference type="Proteomes" id="UP000254601"/>
    </source>
</evidence>
<dbReference type="Proteomes" id="UP000254601">
    <property type="component" value="Unassembled WGS sequence"/>
</dbReference>
<protein>
    <submittedName>
        <fullName evidence="1">Uncharacterized protein</fullName>
    </submittedName>
</protein>
<evidence type="ECO:0000313" key="1">
    <source>
        <dbReference type="EMBL" id="SUQ09730.1"/>
    </source>
</evidence>
<name>A0A380RAD1_9GAMM</name>
<keyword evidence="2" id="KW-1185">Reference proteome</keyword>
<dbReference type="EMBL" id="UHIC01000002">
    <property type="protein sequence ID" value="SUQ09730.1"/>
    <property type="molecule type" value="Genomic_DNA"/>
</dbReference>
<sequence>MWFKAFAHRAYGYSTKGQVCHGSDNWHLKNQSNAIGAIINGELFALRLYDGSIVKSLRIQSIQSRYKEQLVVELSKTN</sequence>
<reference evidence="1 2" key="1">
    <citation type="submission" date="2018-06" db="EMBL/GenBank/DDBJ databases">
        <authorList>
            <consortium name="Pathogen Informatics"/>
            <person name="Doyle S."/>
        </authorList>
    </citation>
    <scope>NUCLEOTIDE SEQUENCE [LARGE SCALE GENOMIC DNA]</scope>
    <source>
        <strain evidence="1 2">NCTC13337</strain>
    </source>
</reference>
<dbReference type="AlphaFoldDB" id="A0A380RAD1"/>
<organism evidence="1 2">
    <name type="scientific">Suttonella ornithocola</name>
    <dbReference type="NCBI Taxonomy" id="279832"/>
    <lineage>
        <taxon>Bacteria</taxon>
        <taxon>Pseudomonadati</taxon>
        <taxon>Pseudomonadota</taxon>
        <taxon>Gammaproteobacteria</taxon>
        <taxon>Cardiobacteriales</taxon>
        <taxon>Cardiobacteriaceae</taxon>
        <taxon>Suttonella</taxon>
    </lineage>
</organism>
<accession>A0A380RAD1</accession>
<proteinExistence type="predicted"/>
<dbReference type="RefSeq" id="WP_115306192.1">
    <property type="nucleotide sequence ID" value="NZ_UHIC01000002.1"/>
</dbReference>